<dbReference type="AlphaFoldDB" id="A0A2P6MNH5"/>
<keyword evidence="9 14" id="KW-1133">Transmembrane helix</keyword>
<keyword evidence="13" id="KW-0325">Glycoprotein</keyword>
<dbReference type="GO" id="GO:0004672">
    <property type="term" value="F:protein kinase activity"/>
    <property type="evidence" value="ECO:0007669"/>
    <property type="project" value="InterPro"/>
</dbReference>
<evidence type="ECO:0000256" key="14">
    <source>
        <dbReference type="SAM" id="Phobius"/>
    </source>
</evidence>
<dbReference type="InterPro" id="IPR051716">
    <property type="entry name" value="Plant_RL_S/T_kinase"/>
</dbReference>
<dbReference type="Gene3D" id="1.10.510.10">
    <property type="entry name" value="Transferase(Phosphotransferase) domain 1"/>
    <property type="match status" value="1"/>
</dbReference>
<proteinExistence type="predicted"/>
<evidence type="ECO:0000256" key="4">
    <source>
        <dbReference type="ARBA" id="ARBA00022692"/>
    </source>
</evidence>
<keyword evidence="10 14" id="KW-0472">Membrane</keyword>
<dbReference type="InterPro" id="IPR000719">
    <property type="entry name" value="Prot_kinase_dom"/>
</dbReference>
<dbReference type="GO" id="GO:0005886">
    <property type="term" value="C:plasma membrane"/>
    <property type="evidence" value="ECO:0007669"/>
    <property type="project" value="UniProtKB-SubCell"/>
</dbReference>
<keyword evidence="6" id="KW-0677">Repeat</keyword>
<dbReference type="OrthoDB" id="26095at2759"/>
<keyword evidence="11" id="KW-1015">Disulfide bond</keyword>
<reference evidence="18 19" key="1">
    <citation type="journal article" date="2018" name="Genome Biol. Evol.">
        <title>Multiple Roots of Fruiting Body Formation in Amoebozoa.</title>
        <authorList>
            <person name="Hillmann F."/>
            <person name="Forbes G."/>
            <person name="Novohradska S."/>
            <person name="Ferling I."/>
            <person name="Riege K."/>
            <person name="Groth M."/>
            <person name="Westermann M."/>
            <person name="Marz M."/>
            <person name="Spaller T."/>
            <person name="Winckler T."/>
            <person name="Schaap P."/>
            <person name="Glockner G."/>
        </authorList>
    </citation>
    <scope>NUCLEOTIDE SEQUENCE [LARGE SCALE GENOMIC DNA]</scope>
    <source>
        <strain evidence="18 19">Jena</strain>
    </source>
</reference>
<keyword evidence="12 18" id="KW-0675">Receptor</keyword>
<evidence type="ECO:0000256" key="1">
    <source>
        <dbReference type="ARBA" id="ARBA00004251"/>
    </source>
</evidence>
<dbReference type="PANTHER" id="PTHR48053">
    <property type="entry name" value="LEUCINE RICH REPEAT FAMILY PROTEIN, EXPRESSED"/>
    <property type="match status" value="1"/>
</dbReference>
<dbReference type="FunFam" id="3.80.10.10:FF:000470">
    <property type="entry name" value="LRR receptor-like serine/threonine-protein kinase RPK2"/>
    <property type="match status" value="1"/>
</dbReference>
<accession>A0A2P6MNH5</accession>
<dbReference type="InterPro" id="IPR000203">
    <property type="entry name" value="GPS"/>
</dbReference>
<evidence type="ECO:0000256" key="13">
    <source>
        <dbReference type="ARBA" id="ARBA00023180"/>
    </source>
</evidence>
<dbReference type="InterPro" id="IPR046338">
    <property type="entry name" value="GAIN_dom_sf"/>
</dbReference>
<evidence type="ECO:0000313" key="19">
    <source>
        <dbReference type="Proteomes" id="UP000241769"/>
    </source>
</evidence>
<keyword evidence="5 15" id="KW-0732">Signal</keyword>
<dbReference type="PROSITE" id="PS50221">
    <property type="entry name" value="GAIN_B"/>
    <property type="match status" value="1"/>
</dbReference>
<evidence type="ECO:0000256" key="8">
    <source>
        <dbReference type="ARBA" id="ARBA00022840"/>
    </source>
</evidence>
<dbReference type="InterPro" id="IPR011009">
    <property type="entry name" value="Kinase-like_dom_sf"/>
</dbReference>
<dbReference type="SMART" id="SM00303">
    <property type="entry name" value="GPS"/>
    <property type="match status" value="1"/>
</dbReference>
<dbReference type="SUPFAM" id="SSF56112">
    <property type="entry name" value="Protein kinase-like (PK-like)"/>
    <property type="match status" value="1"/>
</dbReference>
<evidence type="ECO:0000256" key="15">
    <source>
        <dbReference type="SAM" id="SignalP"/>
    </source>
</evidence>
<keyword evidence="4 14" id="KW-0812">Transmembrane</keyword>
<feature type="chain" id="PRO_5015149633" evidence="15">
    <location>
        <begin position="32"/>
        <end position="847"/>
    </location>
</feature>
<dbReference type="InterPro" id="IPR057244">
    <property type="entry name" value="GAIN_B"/>
</dbReference>
<dbReference type="SMART" id="SM00369">
    <property type="entry name" value="LRR_TYP"/>
    <property type="match status" value="4"/>
</dbReference>
<evidence type="ECO:0000256" key="10">
    <source>
        <dbReference type="ARBA" id="ARBA00023136"/>
    </source>
</evidence>
<evidence type="ECO:0000256" key="9">
    <source>
        <dbReference type="ARBA" id="ARBA00022989"/>
    </source>
</evidence>
<dbReference type="InterPro" id="IPR001245">
    <property type="entry name" value="Ser-Thr/Tyr_kinase_cat_dom"/>
</dbReference>
<evidence type="ECO:0000256" key="6">
    <source>
        <dbReference type="ARBA" id="ARBA00022737"/>
    </source>
</evidence>
<evidence type="ECO:0000256" key="2">
    <source>
        <dbReference type="ARBA" id="ARBA00022475"/>
    </source>
</evidence>
<feature type="domain" description="GAIN-B" evidence="17">
    <location>
        <begin position="388"/>
        <end position="533"/>
    </location>
</feature>
<evidence type="ECO:0000256" key="5">
    <source>
        <dbReference type="ARBA" id="ARBA00022729"/>
    </source>
</evidence>
<feature type="domain" description="Protein kinase" evidence="16">
    <location>
        <begin position="592"/>
        <end position="823"/>
    </location>
</feature>
<evidence type="ECO:0000256" key="11">
    <source>
        <dbReference type="ARBA" id="ARBA00023157"/>
    </source>
</evidence>
<dbReference type="PROSITE" id="PS50011">
    <property type="entry name" value="PROTEIN_KINASE_DOM"/>
    <property type="match status" value="1"/>
</dbReference>
<dbReference type="InterPro" id="IPR001611">
    <property type="entry name" value="Leu-rich_rpt"/>
</dbReference>
<dbReference type="GO" id="GO:0005524">
    <property type="term" value="F:ATP binding"/>
    <property type="evidence" value="ECO:0007669"/>
    <property type="project" value="UniProtKB-KW"/>
</dbReference>
<dbReference type="Proteomes" id="UP000241769">
    <property type="component" value="Unassembled WGS sequence"/>
</dbReference>
<evidence type="ECO:0000259" key="16">
    <source>
        <dbReference type="PROSITE" id="PS50011"/>
    </source>
</evidence>
<evidence type="ECO:0000256" key="7">
    <source>
        <dbReference type="ARBA" id="ARBA00022741"/>
    </source>
</evidence>
<dbReference type="EMBL" id="MDYQ01000649">
    <property type="protein sequence ID" value="PRP73257.1"/>
    <property type="molecule type" value="Genomic_DNA"/>
</dbReference>
<evidence type="ECO:0000256" key="3">
    <source>
        <dbReference type="ARBA" id="ARBA00022614"/>
    </source>
</evidence>
<dbReference type="Gene3D" id="3.80.10.10">
    <property type="entry name" value="Ribonuclease Inhibitor"/>
    <property type="match status" value="3"/>
</dbReference>
<comment type="subcellular location">
    <subcellularLocation>
        <location evidence="1">Cell membrane</location>
        <topology evidence="1">Single-pass type I membrane protein</topology>
    </subcellularLocation>
</comment>
<sequence length="847" mass="93225">MFPPLIFNGMKGRRLLLITCALLFCIRESDAVGDVGLVPIMQEIWSSLKGISNRSMVVLFIVTGPSTRWLGNDVCNTTDYVGVYCDPTKSHPVVVSLNNGGLSGTIPSFISDLVNLTRLELGANSLSGSVPSSICSMSQMFYLNLYSNQLEGSIPPCISNLKALTNLYLNDNRLNGSIPSFASSLNIFVIHHNRLTGQLPSSLNNLNNLYFFDASFNLLSGSLPDLTNLSHLTSLIISNNSLSGVLPSSIMNLPSLTNLTLYGNRLNGTLPARLLSLPGLTSLNVSQNKLIGVEYVNVTVSCDVEGNLLSCLSHVRLPSVCRYSLLPCTVAEDIERLYTNSSLTTSEIESVLVAAVQQRDVQTTGVISAVVTALLRNSTAFEFNSVDVSLVLETFNVSATKEKIESGISGGAVAVSLPLSVFTSTRASVAVSSVAFNPFSSIQNDSIHVVGVSVYDERGREMDIRGSAEFINISMGTINDLPRGYEAVCQYWNESSSTWQRDGCRLLIEGNITVCQSNHLTNFSIGVQPGALDIIPVEKNLDHRMLIIIITSCVVGVVALCLVIVLSIVKYRRFSVKKTSFPHCEVEVKERMEWKERLSKSEKNEVWRVLQGEISTVVVKKRTDGDARSLAQEATKLKEMHHPNIVMFLGQNLSECWLMMEWMEDGSLFTFSQRHPVSPLLYSIGKDVAQGMAYVAEQNIVHTQLTPHHILLRVRDNTAVAKISGFSDGVQDKSEYRRSAGSHTAPEVVAERRQRKSSDVWSFGILLSFIASDGKPEETQQGTCGVKIDGRWETSVKAMIQECTTFDPICRPTFRDIAKQLTRRRNVESAREEEVAEPDHYGVQYFG</sequence>
<dbReference type="PANTHER" id="PTHR48053:SF164">
    <property type="entry name" value="LEUCINE-RICH REPEAT-CONTAINING N-TERMINAL PLANT-TYPE DOMAIN-CONTAINING PROTEIN"/>
    <property type="match status" value="1"/>
</dbReference>
<dbReference type="InParanoid" id="A0A2P6MNH5"/>
<organism evidence="18 19">
    <name type="scientific">Planoprotostelium fungivorum</name>
    <dbReference type="NCBI Taxonomy" id="1890364"/>
    <lineage>
        <taxon>Eukaryota</taxon>
        <taxon>Amoebozoa</taxon>
        <taxon>Evosea</taxon>
        <taxon>Variosea</taxon>
        <taxon>Cavosteliida</taxon>
        <taxon>Cavosteliaceae</taxon>
        <taxon>Planoprotostelium</taxon>
    </lineage>
</organism>
<dbReference type="Gene3D" id="2.60.220.50">
    <property type="match status" value="1"/>
</dbReference>
<name>A0A2P6MNH5_9EUKA</name>
<dbReference type="SUPFAM" id="SSF52058">
    <property type="entry name" value="L domain-like"/>
    <property type="match status" value="1"/>
</dbReference>
<dbReference type="Pfam" id="PF13855">
    <property type="entry name" value="LRR_8"/>
    <property type="match status" value="2"/>
</dbReference>
<feature type="transmembrane region" description="Helical" evidence="14">
    <location>
        <begin position="545"/>
        <end position="569"/>
    </location>
</feature>
<keyword evidence="7" id="KW-0547">Nucleotide-binding</keyword>
<dbReference type="Pfam" id="PF07714">
    <property type="entry name" value="PK_Tyr_Ser-Thr"/>
    <property type="match status" value="1"/>
</dbReference>
<protein>
    <submittedName>
        <fullName evidence="18">Putative LRR receptor-like serine/threonine-protein kinase</fullName>
    </submittedName>
</protein>
<keyword evidence="3" id="KW-0433">Leucine-rich repeat</keyword>
<keyword evidence="8" id="KW-0067">ATP-binding</keyword>
<keyword evidence="19" id="KW-1185">Reference proteome</keyword>
<keyword evidence="2" id="KW-1003">Cell membrane</keyword>
<evidence type="ECO:0000313" key="18">
    <source>
        <dbReference type="EMBL" id="PRP73257.1"/>
    </source>
</evidence>
<dbReference type="InterPro" id="IPR032675">
    <property type="entry name" value="LRR_dom_sf"/>
</dbReference>
<keyword evidence="18" id="KW-0808">Transferase</keyword>
<keyword evidence="18" id="KW-0418">Kinase</keyword>
<evidence type="ECO:0000256" key="12">
    <source>
        <dbReference type="ARBA" id="ARBA00023170"/>
    </source>
</evidence>
<evidence type="ECO:0000259" key="17">
    <source>
        <dbReference type="PROSITE" id="PS50221"/>
    </source>
</evidence>
<comment type="caution">
    <text evidence="18">The sequence shown here is derived from an EMBL/GenBank/DDBJ whole genome shotgun (WGS) entry which is preliminary data.</text>
</comment>
<dbReference type="InterPro" id="IPR003591">
    <property type="entry name" value="Leu-rich_rpt_typical-subtyp"/>
</dbReference>
<dbReference type="Pfam" id="PF01825">
    <property type="entry name" value="GPS"/>
    <property type="match status" value="1"/>
</dbReference>
<feature type="signal peptide" evidence="15">
    <location>
        <begin position="1"/>
        <end position="31"/>
    </location>
</feature>
<gene>
    <name evidence="18" type="ORF">PROFUN_14832</name>
</gene>